<name>X0S7U6_9ZZZZ</name>
<dbReference type="AlphaFoldDB" id="X0S7U6"/>
<protein>
    <submittedName>
        <fullName evidence="1">Uncharacterized protein</fullName>
    </submittedName>
</protein>
<evidence type="ECO:0000313" key="1">
    <source>
        <dbReference type="EMBL" id="GAF77074.1"/>
    </source>
</evidence>
<dbReference type="EMBL" id="BARS01003068">
    <property type="protein sequence ID" value="GAF77074.1"/>
    <property type="molecule type" value="Genomic_DNA"/>
</dbReference>
<feature type="non-terminal residue" evidence="1">
    <location>
        <position position="136"/>
    </location>
</feature>
<accession>X0S7U6</accession>
<reference evidence="1" key="1">
    <citation type="journal article" date="2014" name="Front. Microbiol.">
        <title>High frequency of phylogenetically diverse reductive dehalogenase-homologous genes in deep subseafloor sedimentary metagenomes.</title>
        <authorList>
            <person name="Kawai M."/>
            <person name="Futagami T."/>
            <person name="Toyoda A."/>
            <person name="Takaki Y."/>
            <person name="Nishi S."/>
            <person name="Hori S."/>
            <person name="Arai W."/>
            <person name="Tsubouchi T."/>
            <person name="Morono Y."/>
            <person name="Uchiyama I."/>
            <person name="Ito T."/>
            <person name="Fujiyama A."/>
            <person name="Inagaki F."/>
            <person name="Takami H."/>
        </authorList>
    </citation>
    <scope>NUCLEOTIDE SEQUENCE</scope>
    <source>
        <strain evidence="1">Expedition CK06-06</strain>
    </source>
</reference>
<gene>
    <name evidence="1" type="ORF">S01H1_05910</name>
</gene>
<organism evidence="1">
    <name type="scientific">marine sediment metagenome</name>
    <dbReference type="NCBI Taxonomy" id="412755"/>
    <lineage>
        <taxon>unclassified sequences</taxon>
        <taxon>metagenomes</taxon>
        <taxon>ecological metagenomes</taxon>
    </lineage>
</organism>
<proteinExistence type="predicted"/>
<comment type="caution">
    <text evidence="1">The sequence shown here is derived from an EMBL/GenBank/DDBJ whole genome shotgun (WGS) entry which is preliminary data.</text>
</comment>
<sequence length="136" mass="14154">MSMGLGDFLKGDLVEAKFSTNDAAGQSASRTTPGTVAVYKDALTVPDTAGVTDTANFNAIVGIHHVTVNTSGAFYVPGSEYQIVLTGAQIAGISPVVSVIGHFSIEHRKADVDRILGATLVESSAGRIAGNFDFFY</sequence>